<evidence type="ECO:0000313" key="8">
    <source>
        <dbReference type="Proteomes" id="UP001059934"/>
    </source>
</evidence>
<keyword evidence="3 6" id="KW-0812">Transmembrane</keyword>
<comment type="similarity">
    <text evidence="2">Belongs to the UPF0382 family.</text>
</comment>
<dbReference type="EMBL" id="CP103416">
    <property type="protein sequence ID" value="UVW35099.1"/>
    <property type="molecule type" value="Genomic_DNA"/>
</dbReference>
<keyword evidence="5 6" id="KW-0472">Membrane</keyword>
<gene>
    <name evidence="7" type="ORF">NYF23_00495</name>
</gene>
<keyword evidence="8" id="KW-1185">Reference proteome</keyword>
<comment type="subcellular location">
    <subcellularLocation>
        <location evidence="1">Membrane</location>
        <topology evidence="1">Multi-pass membrane protein</topology>
    </subcellularLocation>
</comment>
<feature type="transmembrane region" description="Helical" evidence="6">
    <location>
        <begin position="69"/>
        <end position="89"/>
    </location>
</feature>
<evidence type="ECO:0000256" key="3">
    <source>
        <dbReference type="ARBA" id="ARBA00022692"/>
    </source>
</evidence>
<evidence type="ECO:0000256" key="1">
    <source>
        <dbReference type="ARBA" id="ARBA00004141"/>
    </source>
</evidence>
<dbReference type="PANTHER" id="PTHR43461">
    <property type="entry name" value="TRANSMEMBRANE PROTEIN 256"/>
    <property type="match status" value="1"/>
</dbReference>
<feature type="transmembrane region" description="Helical" evidence="6">
    <location>
        <begin position="44"/>
        <end position="62"/>
    </location>
</feature>
<evidence type="ECO:0000256" key="6">
    <source>
        <dbReference type="SAM" id="Phobius"/>
    </source>
</evidence>
<proteinExistence type="inferred from homology"/>
<dbReference type="PANTHER" id="PTHR43461:SF1">
    <property type="entry name" value="TRANSMEMBRANE PROTEIN 256"/>
    <property type="match status" value="1"/>
</dbReference>
<evidence type="ECO:0000256" key="2">
    <source>
        <dbReference type="ARBA" id="ARBA00009694"/>
    </source>
</evidence>
<evidence type="ECO:0000256" key="5">
    <source>
        <dbReference type="ARBA" id="ARBA00023136"/>
    </source>
</evidence>
<evidence type="ECO:0000313" key="7">
    <source>
        <dbReference type="EMBL" id="UVW35099.1"/>
    </source>
</evidence>
<feature type="transmembrane region" description="Helical" evidence="6">
    <location>
        <begin position="95"/>
        <end position="117"/>
    </location>
</feature>
<name>A0ABY5TSI0_9GAMM</name>
<dbReference type="Proteomes" id="UP001059934">
    <property type="component" value="Chromosome"/>
</dbReference>
<evidence type="ECO:0000256" key="4">
    <source>
        <dbReference type="ARBA" id="ARBA00022989"/>
    </source>
</evidence>
<dbReference type="InterPro" id="IPR006696">
    <property type="entry name" value="DUF423"/>
</dbReference>
<organism evidence="7 8">
    <name type="scientific">SAR92 clade bacterium H455</name>
    <dbReference type="NCBI Taxonomy" id="2974818"/>
    <lineage>
        <taxon>Bacteria</taxon>
        <taxon>Pseudomonadati</taxon>
        <taxon>Pseudomonadota</taxon>
        <taxon>Gammaproteobacteria</taxon>
        <taxon>Cellvibrionales</taxon>
        <taxon>Porticoccaceae</taxon>
        <taxon>SAR92 clade</taxon>
    </lineage>
</organism>
<keyword evidence="4 6" id="KW-1133">Transmembrane helix</keyword>
<accession>A0ABY5TSI0</accession>
<sequence length="122" mass="13033">MDKLLWIRLTALSGALAVILGAFAAHSLKGSLTVQMLETYQTGVLYHFIHTLALLAVICLPLNERSLHWAARCFMLGIVLFSGSLYLIAISGISILGIITPVGGSAFIAGWLLLFTASSAED</sequence>
<reference evidence="7" key="1">
    <citation type="submission" date="2022-08" db="EMBL/GenBank/DDBJ databases">
        <title>Catabolic pathway analysis in culturable SAR92 clade bacteria reveals their overlooked roles in DMSP degradation in coastal seas.</title>
        <authorList>
            <person name="He X."/>
            <person name="Zhang X."/>
            <person name="Zhang Y."/>
        </authorList>
    </citation>
    <scope>NUCLEOTIDE SEQUENCE</scope>
    <source>
        <strain evidence="7">H455</strain>
    </source>
</reference>
<protein>
    <submittedName>
        <fullName evidence="7">DUF423 domain-containing protein</fullName>
    </submittedName>
</protein>
<dbReference type="Pfam" id="PF04241">
    <property type="entry name" value="DUF423"/>
    <property type="match status" value="1"/>
</dbReference>